<organism evidence="3 4">
    <name type="scientific">Panicum virgatum</name>
    <name type="common">Blackwell switchgrass</name>
    <dbReference type="NCBI Taxonomy" id="38727"/>
    <lineage>
        <taxon>Eukaryota</taxon>
        <taxon>Viridiplantae</taxon>
        <taxon>Streptophyta</taxon>
        <taxon>Embryophyta</taxon>
        <taxon>Tracheophyta</taxon>
        <taxon>Spermatophyta</taxon>
        <taxon>Magnoliopsida</taxon>
        <taxon>Liliopsida</taxon>
        <taxon>Poales</taxon>
        <taxon>Poaceae</taxon>
        <taxon>PACMAD clade</taxon>
        <taxon>Panicoideae</taxon>
        <taxon>Panicodae</taxon>
        <taxon>Paniceae</taxon>
        <taxon>Panicinae</taxon>
        <taxon>Panicum</taxon>
        <taxon>Panicum sect. Hiantes</taxon>
    </lineage>
</organism>
<feature type="transmembrane region" description="Helical" evidence="2">
    <location>
        <begin position="46"/>
        <end position="67"/>
    </location>
</feature>
<protein>
    <submittedName>
        <fullName evidence="3">Uncharacterized protein</fullName>
    </submittedName>
</protein>
<accession>A0A8T0WIV4</accession>
<comment type="caution">
    <text evidence="3">The sequence shown here is derived from an EMBL/GenBank/DDBJ whole genome shotgun (WGS) entry which is preliminary data.</text>
</comment>
<dbReference type="Proteomes" id="UP000823388">
    <property type="component" value="Chromosome 1N"/>
</dbReference>
<keyword evidence="2" id="KW-1133">Transmembrane helix</keyword>
<dbReference type="PANTHER" id="PTHR46610:SF10">
    <property type="entry name" value="PGG DOMAIN-CONTAINING PROTEIN"/>
    <property type="match status" value="1"/>
</dbReference>
<keyword evidence="2" id="KW-0812">Transmembrane</keyword>
<dbReference type="Pfam" id="PF20100">
    <property type="entry name" value="DUF6490"/>
    <property type="match status" value="1"/>
</dbReference>
<dbReference type="AlphaFoldDB" id="A0A8T0WIV4"/>
<proteinExistence type="predicted"/>
<keyword evidence="2" id="KW-0472">Membrane</keyword>
<sequence>MRPSCGEVIPAQQQQQLPRNRPWRLPRPPRPWGAGGGGRQLGLSAAGLLVIMLFLTVNAGGAIYLSLGDTGAVVSAAVAYASLIALVACVAMYARAPADPHYSPWRSRLRAFVWLLTMSLTFHYVYEATAAATTTKPTLNRAMMLWAMPAATGVAVFYVFFQVDRYPAPREEEIDFP</sequence>
<evidence type="ECO:0000313" key="4">
    <source>
        <dbReference type="Proteomes" id="UP000823388"/>
    </source>
</evidence>
<evidence type="ECO:0000256" key="1">
    <source>
        <dbReference type="SAM" id="MobiDB-lite"/>
    </source>
</evidence>
<dbReference type="EMBL" id="CM029038">
    <property type="protein sequence ID" value="KAG2649521.1"/>
    <property type="molecule type" value="Genomic_DNA"/>
</dbReference>
<dbReference type="OrthoDB" id="693054at2759"/>
<name>A0A8T0WIV4_PANVG</name>
<dbReference type="PANTHER" id="PTHR46610">
    <property type="entry name" value="OS05G0181300 PROTEIN"/>
    <property type="match status" value="1"/>
</dbReference>
<feature type="transmembrane region" description="Helical" evidence="2">
    <location>
        <begin position="108"/>
        <end position="126"/>
    </location>
</feature>
<reference evidence="3" key="1">
    <citation type="submission" date="2020-05" db="EMBL/GenBank/DDBJ databases">
        <title>WGS assembly of Panicum virgatum.</title>
        <authorList>
            <person name="Lovell J.T."/>
            <person name="Jenkins J."/>
            <person name="Shu S."/>
            <person name="Juenger T.E."/>
            <person name="Schmutz J."/>
        </authorList>
    </citation>
    <scope>NUCLEOTIDE SEQUENCE</scope>
    <source>
        <strain evidence="3">AP13</strain>
    </source>
</reference>
<feature type="transmembrane region" description="Helical" evidence="2">
    <location>
        <begin position="138"/>
        <end position="161"/>
    </location>
</feature>
<dbReference type="InterPro" id="IPR045501">
    <property type="entry name" value="DUF6490"/>
</dbReference>
<feature type="compositionally biased region" description="Low complexity" evidence="1">
    <location>
        <begin position="10"/>
        <end position="20"/>
    </location>
</feature>
<gene>
    <name evidence="3" type="ORF">PVAP13_1NG098657</name>
</gene>
<feature type="region of interest" description="Disordered" evidence="1">
    <location>
        <begin position="1"/>
        <end position="30"/>
    </location>
</feature>
<evidence type="ECO:0000313" key="3">
    <source>
        <dbReference type="EMBL" id="KAG2649521.1"/>
    </source>
</evidence>
<keyword evidence="4" id="KW-1185">Reference proteome</keyword>
<feature type="transmembrane region" description="Helical" evidence="2">
    <location>
        <begin position="73"/>
        <end position="96"/>
    </location>
</feature>
<evidence type="ECO:0000256" key="2">
    <source>
        <dbReference type="SAM" id="Phobius"/>
    </source>
</evidence>